<evidence type="ECO:0000313" key="4">
    <source>
        <dbReference type="Proteomes" id="UP000288805"/>
    </source>
</evidence>
<name>A0A438DV87_VITVI</name>
<feature type="compositionally biased region" description="Polar residues" evidence="1">
    <location>
        <begin position="18"/>
        <end position="28"/>
    </location>
</feature>
<dbReference type="Pfam" id="PF14244">
    <property type="entry name" value="Retrotran_gag_3"/>
    <property type="match status" value="1"/>
</dbReference>
<dbReference type="AlphaFoldDB" id="A0A438DV87"/>
<evidence type="ECO:0000256" key="1">
    <source>
        <dbReference type="SAM" id="MobiDB-lite"/>
    </source>
</evidence>
<protein>
    <recommendedName>
        <fullName evidence="2">Retrotransposon Copia-like N-terminal domain-containing protein</fullName>
    </recommendedName>
</protein>
<gene>
    <name evidence="3" type="ORF">CK203_096119</name>
</gene>
<feature type="domain" description="Retrotransposon Copia-like N-terminal" evidence="2">
    <location>
        <begin position="34"/>
        <end position="78"/>
    </location>
</feature>
<dbReference type="EMBL" id="QGNW01001487">
    <property type="protein sequence ID" value="RVW39383.1"/>
    <property type="molecule type" value="Genomic_DNA"/>
</dbReference>
<feature type="region of interest" description="Disordered" evidence="1">
    <location>
        <begin position="164"/>
        <end position="200"/>
    </location>
</feature>
<proteinExistence type="predicted"/>
<dbReference type="Proteomes" id="UP000288805">
    <property type="component" value="Unassembled WGS sequence"/>
</dbReference>
<accession>A0A438DV87</accession>
<dbReference type="InterPro" id="IPR029472">
    <property type="entry name" value="Copia-like_N"/>
</dbReference>
<evidence type="ECO:0000313" key="3">
    <source>
        <dbReference type="EMBL" id="RVW39383.1"/>
    </source>
</evidence>
<sequence length="200" mass="22581">MVKTVMTGTSRGDDSKVSSEPSQSTSTIVPTAIDHSSLQITTHKLNGKNFLQWLRAAQMVIRRHRKIGYLHGTIKKPKETDPTFHTYSNVQTKKRSLKFETSSAEDGERYKKMVDKEQIFDFLVGLNKELDEVWGRPLGTNPMPSIDEIFAEVRREECREHVMLGGQKPLPTSDNSAQAVRDSNLANKGDSHSNQRGNRL</sequence>
<organism evidence="3 4">
    <name type="scientific">Vitis vinifera</name>
    <name type="common">Grape</name>
    <dbReference type="NCBI Taxonomy" id="29760"/>
    <lineage>
        <taxon>Eukaryota</taxon>
        <taxon>Viridiplantae</taxon>
        <taxon>Streptophyta</taxon>
        <taxon>Embryophyta</taxon>
        <taxon>Tracheophyta</taxon>
        <taxon>Spermatophyta</taxon>
        <taxon>Magnoliopsida</taxon>
        <taxon>eudicotyledons</taxon>
        <taxon>Gunneridae</taxon>
        <taxon>Pentapetalae</taxon>
        <taxon>rosids</taxon>
        <taxon>Vitales</taxon>
        <taxon>Vitaceae</taxon>
        <taxon>Viteae</taxon>
        <taxon>Vitis</taxon>
    </lineage>
</organism>
<feature type="compositionally biased region" description="Polar residues" evidence="1">
    <location>
        <begin position="1"/>
        <end position="10"/>
    </location>
</feature>
<feature type="region of interest" description="Disordered" evidence="1">
    <location>
        <begin position="1"/>
        <end position="28"/>
    </location>
</feature>
<reference evidence="3 4" key="1">
    <citation type="journal article" date="2018" name="PLoS Genet.">
        <title>Population sequencing reveals clonal diversity and ancestral inbreeding in the grapevine cultivar Chardonnay.</title>
        <authorList>
            <person name="Roach M.J."/>
            <person name="Johnson D.L."/>
            <person name="Bohlmann J."/>
            <person name="van Vuuren H.J."/>
            <person name="Jones S.J."/>
            <person name="Pretorius I.S."/>
            <person name="Schmidt S.A."/>
            <person name="Borneman A.R."/>
        </authorList>
    </citation>
    <scope>NUCLEOTIDE SEQUENCE [LARGE SCALE GENOMIC DNA]</scope>
    <source>
        <strain evidence="4">cv. Chardonnay</strain>
        <tissue evidence="3">Leaf</tissue>
    </source>
</reference>
<evidence type="ECO:0000259" key="2">
    <source>
        <dbReference type="Pfam" id="PF14244"/>
    </source>
</evidence>
<comment type="caution">
    <text evidence="3">The sequence shown here is derived from an EMBL/GenBank/DDBJ whole genome shotgun (WGS) entry which is preliminary data.</text>
</comment>